<feature type="compositionally biased region" description="Polar residues" evidence="1">
    <location>
        <begin position="361"/>
        <end position="373"/>
    </location>
</feature>
<dbReference type="EMBL" id="JARPUR010000004">
    <property type="protein sequence ID" value="KAK4877393.1"/>
    <property type="molecule type" value="Genomic_DNA"/>
</dbReference>
<sequence>MLSDKVDFDVNSDFQDNNNYKSCFARSVVVNSQYQQEQQLKRQLQNKGIRENRGDSFQAKATDLFAPETSAFRKIRDYYGTGDFASLNLSDSRRSSACSSRIAEMPVENLVLRNQIETLQWQLKQTESSKEMYRELMVQVVIFLERAYRSLQILGSKVSTSHPVPRTQSDYLMNQTFDSNMDIRRSTVPAIDAHHDYKTFCDFTWRRQKKSEDSTEEIPPEKLSQEAFRLLRTAESLLNTRTPDLAQINNDTSEDLKFLEQLAKEFPRVQESTHRPDSRCSSLQFGASDKDLRISTAFNRKLVLHQNTQKRNSLQIEMLSSLNLSDDLSVTDGNFLNKSHTLDTNKNRRFKLEMEKPSPPTSSVSSAEDESGFSSMNSFQEIGIPLINSTVIEEEVIAEEKRSPSTKLSMTKAKDLKLWQTPNNVKSQINHKRWNSTPVENTLSEKPLKVLWV</sequence>
<evidence type="ECO:0000313" key="3">
    <source>
        <dbReference type="Proteomes" id="UP001353858"/>
    </source>
</evidence>
<reference evidence="3" key="1">
    <citation type="submission" date="2023-01" db="EMBL/GenBank/DDBJ databases">
        <title>Key to firefly adult light organ development and bioluminescence: homeobox transcription factors regulate luciferase expression and transportation to peroxisome.</title>
        <authorList>
            <person name="Fu X."/>
        </authorList>
    </citation>
    <scope>NUCLEOTIDE SEQUENCE [LARGE SCALE GENOMIC DNA]</scope>
</reference>
<dbReference type="Proteomes" id="UP001353858">
    <property type="component" value="Unassembled WGS sequence"/>
</dbReference>
<protein>
    <submittedName>
        <fullName evidence="2">Uncharacterized protein</fullName>
    </submittedName>
</protein>
<gene>
    <name evidence="2" type="ORF">RN001_009899</name>
</gene>
<organism evidence="2 3">
    <name type="scientific">Aquatica leii</name>
    <dbReference type="NCBI Taxonomy" id="1421715"/>
    <lineage>
        <taxon>Eukaryota</taxon>
        <taxon>Metazoa</taxon>
        <taxon>Ecdysozoa</taxon>
        <taxon>Arthropoda</taxon>
        <taxon>Hexapoda</taxon>
        <taxon>Insecta</taxon>
        <taxon>Pterygota</taxon>
        <taxon>Neoptera</taxon>
        <taxon>Endopterygota</taxon>
        <taxon>Coleoptera</taxon>
        <taxon>Polyphaga</taxon>
        <taxon>Elateriformia</taxon>
        <taxon>Elateroidea</taxon>
        <taxon>Lampyridae</taxon>
        <taxon>Luciolinae</taxon>
        <taxon>Aquatica</taxon>
    </lineage>
</organism>
<evidence type="ECO:0000256" key="1">
    <source>
        <dbReference type="SAM" id="MobiDB-lite"/>
    </source>
</evidence>
<dbReference type="AlphaFoldDB" id="A0AAN7SN23"/>
<feature type="compositionally biased region" description="Basic and acidic residues" evidence="1">
    <location>
        <begin position="347"/>
        <end position="356"/>
    </location>
</feature>
<comment type="caution">
    <text evidence="2">The sequence shown here is derived from an EMBL/GenBank/DDBJ whole genome shotgun (WGS) entry which is preliminary data.</text>
</comment>
<keyword evidence="3" id="KW-1185">Reference proteome</keyword>
<evidence type="ECO:0000313" key="2">
    <source>
        <dbReference type="EMBL" id="KAK4877393.1"/>
    </source>
</evidence>
<accession>A0AAN7SN23</accession>
<proteinExistence type="predicted"/>
<feature type="region of interest" description="Disordered" evidence="1">
    <location>
        <begin position="347"/>
        <end position="373"/>
    </location>
</feature>
<name>A0AAN7SN23_9COLE</name>